<evidence type="ECO:0000256" key="1">
    <source>
        <dbReference type="SAM" id="MobiDB-lite"/>
    </source>
</evidence>
<name>A0ABS2CKC9_9MICO</name>
<dbReference type="Proteomes" id="UP001430172">
    <property type="component" value="Unassembled WGS sequence"/>
</dbReference>
<keyword evidence="4" id="KW-1185">Reference proteome</keyword>
<reference evidence="3" key="1">
    <citation type="submission" date="2021-02" db="EMBL/GenBank/DDBJ databases">
        <title>Phycicoccus sp. MQZ13P-5T, whole genome shotgun sequence.</title>
        <authorList>
            <person name="Tuo L."/>
        </authorList>
    </citation>
    <scope>NUCLEOTIDE SEQUENCE</scope>
    <source>
        <strain evidence="3">MQZ13P-5</strain>
    </source>
</reference>
<feature type="region of interest" description="Disordered" evidence="1">
    <location>
        <begin position="207"/>
        <end position="254"/>
    </location>
</feature>
<dbReference type="EMBL" id="JAFDVD010000008">
    <property type="protein sequence ID" value="MBM6400260.1"/>
    <property type="molecule type" value="Genomic_DNA"/>
</dbReference>
<evidence type="ECO:0000313" key="3">
    <source>
        <dbReference type="EMBL" id="MBM6400260.1"/>
    </source>
</evidence>
<dbReference type="InterPro" id="IPR011528">
    <property type="entry name" value="NERD"/>
</dbReference>
<dbReference type="Pfam" id="PF08378">
    <property type="entry name" value="NERD"/>
    <property type="match status" value="1"/>
</dbReference>
<feature type="domain" description="NERD" evidence="2">
    <location>
        <begin position="28"/>
        <end position="146"/>
    </location>
</feature>
<evidence type="ECO:0000259" key="2">
    <source>
        <dbReference type="PROSITE" id="PS50965"/>
    </source>
</evidence>
<feature type="compositionally biased region" description="Polar residues" evidence="1">
    <location>
        <begin position="299"/>
        <end position="314"/>
    </location>
</feature>
<dbReference type="PROSITE" id="PS50965">
    <property type="entry name" value="NERD"/>
    <property type="match status" value="1"/>
</dbReference>
<gene>
    <name evidence="3" type="ORF">JQN70_07685</name>
</gene>
<protein>
    <submittedName>
        <fullName evidence="3">NERD domain-containing protein</fullName>
    </submittedName>
</protein>
<comment type="caution">
    <text evidence="3">The sequence shown here is derived from an EMBL/GenBank/DDBJ whole genome shotgun (WGS) entry which is preliminary data.</text>
</comment>
<evidence type="ECO:0000313" key="4">
    <source>
        <dbReference type="Proteomes" id="UP001430172"/>
    </source>
</evidence>
<feature type="region of interest" description="Disordered" evidence="1">
    <location>
        <begin position="289"/>
        <end position="314"/>
    </location>
</feature>
<feature type="compositionally biased region" description="Low complexity" evidence="1">
    <location>
        <begin position="220"/>
        <end position="230"/>
    </location>
</feature>
<organism evidence="3 4">
    <name type="scientific">Phycicoccus sonneratiae</name>
    <dbReference type="NCBI Taxonomy" id="2807628"/>
    <lineage>
        <taxon>Bacteria</taxon>
        <taxon>Bacillati</taxon>
        <taxon>Actinomycetota</taxon>
        <taxon>Actinomycetes</taxon>
        <taxon>Micrococcales</taxon>
        <taxon>Intrasporangiaceae</taxon>
        <taxon>Phycicoccus</taxon>
    </lineage>
</organism>
<proteinExistence type="predicted"/>
<dbReference type="RefSeq" id="WP_204130738.1">
    <property type="nucleotide sequence ID" value="NZ_JAFDVD010000008.1"/>
</dbReference>
<accession>A0ABS2CKC9</accession>
<sequence length="314" mass="34233">MGESGGSAERMAQLLAARGDDSAAAWAAGAEGERRVAAALATLPADYLVLHDRLLMPGVTESNLDHLVVGPTGILLVDAKNWSGQVTEYGGTLFQHYWSATGERTHRPRTRELARVEWMAGVVAGRLRHGVTQAICLVGRDARRFGEPRVVRGVWIVPLPHLARWVTGLRRAPEAELQALKVQVRTEFPSTTTDPLLLAAIGRDLGASRSAPHRRPPTRRPVTTARRPVTTAPPPTRRQLGDARRAAERRRRHRRLRRRAAALVLLASAWLSVSSGAWEDWARTAGAQWGQHVAPQPSPTAELTRTSSTTAPPG</sequence>